<reference evidence="2 3" key="1">
    <citation type="submission" date="2020-06" db="EMBL/GenBank/DDBJ databases">
        <title>WGS assembly of Ceratodon purpureus strain R40.</title>
        <authorList>
            <person name="Carey S.B."/>
            <person name="Jenkins J."/>
            <person name="Shu S."/>
            <person name="Lovell J.T."/>
            <person name="Sreedasyam A."/>
            <person name="Maumus F."/>
            <person name="Tiley G.P."/>
            <person name="Fernandez-Pozo N."/>
            <person name="Barry K."/>
            <person name="Chen C."/>
            <person name="Wang M."/>
            <person name="Lipzen A."/>
            <person name="Daum C."/>
            <person name="Saski C.A."/>
            <person name="Payton A.C."/>
            <person name="Mcbreen J.C."/>
            <person name="Conrad R.E."/>
            <person name="Kollar L.M."/>
            <person name="Olsson S."/>
            <person name="Huttunen S."/>
            <person name="Landis J.B."/>
            <person name="Wickett N.J."/>
            <person name="Johnson M.G."/>
            <person name="Rensing S.A."/>
            <person name="Grimwood J."/>
            <person name="Schmutz J."/>
            <person name="Mcdaniel S.F."/>
        </authorList>
    </citation>
    <scope>NUCLEOTIDE SEQUENCE [LARGE SCALE GENOMIC DNA]</scope>
    <source>
        <strain evidence="2 3">R40</strain>
    </source>
</reference>
<keyword evidence="3" id="KW-1185">Reference proteome</keyword>
<evidence type="ECO:0000256" key="1">
    <source>
        <dbReference type="SAM" id="SignalP"/>
    </source>
</evidence>
<evidence type="ECO:0000313" key="2">
    <source>
        <dbReference type="EMBL" id="KAG0570277.1"/>
    </source>
</evidence>
<evidence type="ECO:0000313" key="3">
    <source>
        <dbReference type="Proteomes" id="UP000822688"/>
    </source>
</evidence>
<gene>
    <name evidence="2" type="ORF">KC19_6G150300</name>
</gene>
<sequence length="58" mass="6877">MPRLFVVFWLLGLGITKLSTLQMENYGKLCLLYCFQDFNSSVSHYILQVLFDFSFIFE</sequence>
<organism evidence="2 3">
    <name type="scientific">Ceratodon purpureus</name>
    <name type="common">Fire moss</name>
    <name type="synonym">Dicranum purpureum</name>
    <dbReference type="NCBI Taxonomy" id="3225"/>
    <lineage>
        <taxon>Eukaryota</taxon>
        <taxon>Viridiplantae</taxon>
        <taxon>Streptophyta</taxon>
        <taxon>Embryophyta</taxon>
        <taxon>Bryophyta</taxon>
        <taxon>Bryophytina</taxon>
        <taxon>Bryopsida</taxon>
        <taxon>Dicranidae</taxon>
        <taxon>Pseudoditrichales</taxon>
        <taxon>Ditrichaceae</taxon>
        <taxon>Ceratodon</taxon>
    </lineage>
</organism>
<protein>
    <submittedName>
        <fullName evidence="2">Uncharacterized protein</fullName>
    </submittedName>
</protein>
<dbReference type="AlphaFoldDB" id="A0A8T0HHI8"/>
<accession>A0A8T0HHI8</accession>
<proteinExistence type="predicted"/>
<keyword evidence="1" id="KW-0732">Signal</keyword>
<feature type="chain" id="PRO_5035855728" evidence="1">
    <location>
        <begin position="21"/>
        <end position="58"/>
    </location>
</feature>
<dbReference type="EMBL" id="CM026427">
    <property type="protein sequence ID" value="KAG0570277.1"/>
    <property type="molecule type" value="Genomic_DNA"/>
</dbReference>
<comment type="caution">
    <text evidence="2">The sequence shown here is derived from an EMBL/GenBank/DDBJ whole genome shotgun (WGS) entry which is preliminary data.</text>
</comment>
<name>A0A8T0HHI8_CERPU</name>
<feature type="signal peptide" evidence="1">
    <location>
        <begin position="1"/>
        <end position="20"/>
    </location>
</feature>
<dbReference type="Proteomes" id="UP000822688">
    <property type="component" value="Chromosome 6"/>
</dbReference>